<name>A0A2R8BIE0_9RHOB</name>
<dbReference type="RefSeq" id="WP_108829755.1">
    <property type="nucleotide sequence ID" value="NZ_OMOR01000001.1"/>
</dbReference>
<gene>
    <name evidence="1" type="ORF">ASD8599_03605</name>
</gene>
<accession>A0A2R8BIE0</accession>
<dbReference type="AlphaFoldDB" id="A0A2R8BIE0"/>
<reference evidence="1 2" key="1">
    <citation type="submission" date="2018-03" db="EMBL/GenBank/DDBJ databases">
        <authorList>
            <person name="Keele B.F."/>
        </authorList>
    </citation>
    <scope>NUCLEOTIDE SEQUENCE [LARGE SCALE GENOMIC DNA]</scope>
    <source>
        <strain evidence="1 2">CECT 8599</strain>
    </source>
</reference>
<evidence type="ECO:0000313" key="2">
    <source>
        <dbReference type="Proteomes" id="UP000244880"/>
    </source>
</evidence>
<protein>
    <submittedName>
        <fullName evidence="1">Uncharacterized protein</fullName>
    </submittedName>
</protein>
<keyword evidence="2" id="KW-1185">Reference proteome</keyword>
<dbReference type="EMBL" id="OMOR01000001">
    <property type="protein sequence ID" value="SPH22858.1"/>
    <property type="molecule type" value="Genomic_DNA"/>
</dbReference>
<dbReference type="OrthoDB" id="9790784at2"/>
<sequence length="213" mass="23218">MPSTEQIKVWACLAALVLAGLGAIAWVADSLRMKEMRLNVRSHPSTPAIMTLIHNDVIALETSVKGRGHSRSMLFDGPFSTRLRFDLTWLDVEAKRGYRAKFEVDAKNISSFGGKGKRGSLSIIAGPGADVLVETPNAEALRIIGLGLDVDLSKYHTEDLVLARICATEISLDDPLVGGVEAIVSEQDLQTAKRNSILYVRQNPPYVPFCAKD</sequence>
<evidence type="ECO:0000313" key="1">
    <source>
        <dbReference type="EMBL" id="SPH22858.1"/>
    </source>
</evidence>
<dbReference type="Proteomes" id="UP000244880">
    <property type="component" value="Unassembled WGS sequence"/>
</dbReference>
<organism evidence="1 2">
    <name type="scientific">Ascidiaceihabitans donghaensis</name>
    <dbReference type="NCBI Taxonomy" id="1510460"/>
    <lineage>
        <taxon>Bacteria</taxon>
        <taxon>Pseudomonadati</taxon>
        <taxon>Pseudomonadota</taxon>
        <taxon>Alphaproteobacteria</taxon>
        <taxon>Rhodobacterales</taxon>
        <taxon>Paracoccaceae</taxon>
        <taxon>Ascidiaceihabitans</taxon>
    </lineage>
</organism>
<proteinExistence type="predicted"/>